<sequence>MALCDTKFPMRIPIFCEWFPDRSRSSISWVQVVGGECFENSKMNFDSIRVSFKYQPELGSF</sequence>
<dbReference type="Proteomes" id="UP000191008">
    <property type="component" value="Unassembled WGS sequence"/>
</dbReference>
<dbReference type="EMBL" id="MVIT01000054">
    <property type="protein sequence ID" value="OOV44262.1"/>
    <property type="molecule type" value="Genomic_DNA"/>
</dbReference>
<reference evidence="1 2" key="1">
    <citation type="submission" date="2017-02" db="EMBL/GenBank/DDBJ databases">
        <title>Comparative genomic analysis of Brazilian Leptospira kirschneri strains of different serogroups.</title>
        <authorList>
            <person name="Moreno L.Z."/>
            <person name="Miraglia F."/>
            <person name="Kremer F.S."/>
            <person name="Eslabao M.R."/>
            <person name="Lilenbaum W."/>
            <person name="Dellagostin O.A."/>
            <person name="Moreno A.M."/>
        </authorList>
    </citation>
    <scope>NUCLEOTIDE SEQUENCE [LARGE SCALE GENOMIC DNA]</scope>
    <source>
        <strain evidence="1 2">M110/06</strain>
    </source>
</reference>
<protein>
    <submittedName>
        <fullName evidence="1">Uncharacterized protein</fullName>
    </submittedName>
</protein>
<organism evidence="1 2">
    <name type="scientific">Leptospira kirschneri serovar Pomona</name>
    <dbReference type="NCBI Taxonomy" id="561005"/>
    <lineage>
        <taxon>Bacteria</taxon>
        <taxon>Pseudomonadati</taxon>
        <taxon>Spirochaetota</taxon>
        <taxon>Spirochaetia</taxon>
        <taxon>Leptospirales</taxon>
        <taxon>Leptospiraceae</taxon>
        <taxon>Leptospira</taxon>
    </lineage>
</organism>
<accession>A0A1T1DTT3</accession>
<proteinExistence type="predicted"/>
<evidence type="ECO:0000313" key="1">
    <source>
        <dbReference type="EMBL" id="OOV44262.1"/>
    </source>
</evidence>
<evidence type="ECO:0000313" key="2">
    <source>
        <dbReference type="Proteomes" id="UP000191008"/>
    </source>
</evidence>
<dbReference type="AlphaFoldDB" id="A0A1T1DTT3"/>
<name>A0A1T1DTT3_9LEPT</name>
<comment type="caution">
    <text evidence="1">The sequence shown here is derived from an EMBL/GenBank/DDBJ whole genome shotgun (WGS) entry which is preliminary data.</text>
</comment>
<gene>
    <name evidence="1" type="ORF">B1J93_06070</name>
</gene>